<dbReference type="GO" id="GO:0005524">
    <property type="term" value="F:ATP binding"/>
    <property type="evidence" value="ECO:0007669"/>
    <property type="project" value="UniProtKB-KW"/>
</dbReference>
<protein>
    <recommendedName>
        <fullName evidence="1">ATP-dependent DNA helicase</fullName>
        <ecNumber evidence="1">5.6.2.3</ecNumber>
    </recommendedName>
</protein>
<dbReference type="InterPro" id="IPR010285">
    <property type="entry name" value="DNA_helicase_pif1-like_DEAD"/>
</dbReference>
<keyword evidence="1" id="KW-0233">DNA recombination</keyword>
<dbReference type="GO" id="GO:0000723">
    <property type="term" value="P:telomere maintenance"/>
    <property type="evidence" value="ECO:0007669"/>
    <property type="project" value="InterPro"/>
</dbReference>
<keyword evidence="1" id="KW-0067">ATP-binding</keyword>
<evidence type="ECO:0000313" key="4">
    <source>
        <dbReference type="Proteomes" id="UP000887116"/>
    </source>
</evidence>
<dbReference type="AlphaFoldDB" id="A0A8X6FBD7"/>
<proteinExistence type="inferred from homology"/>
<dbReference type="EMBL" id="BMAO01031499">
    <property type="protein sequence ID" value="GFQ75517.1"/>
    <property type="molecule type" value="Genomic_DNA"/>
</dbReference>
<keyword evidence="1" id="KW-0378">Hydrolase</keyword>
<accession>A0A8X6FBD7</accession>
<sequence length="123" mass="13827">MGGATVVLAVDFPQTLPIVTRGTPADQINACLKNSYQWHHVEKLSLTTNMRSHIQSDLFAGQFANKLLQIGDCKVPEQASSLYVTKVSTLLTNFCPRFILTFSKTSRIRTGFLTEQFWQAKMM</sequence>
<dbReference type="OrthoDB" id="6429999at2759"/>
<keyword evidence="4" id="KW-1185">Reference proteome</keyword>
<dbReference type="Pfam" id="PF05970">
    <property type="entry name" value="PIF1"/>
    <property type="match status" value="1"/>
</dbReference>
<keyword evidence="1" id="KW-0227">DNA damage</keyword>
<dbReference type="PANTHER" id="PTHR10492">
    <property type="match status" value="1"/>
</dbReference>
<dbReference type="GO" id="GO:0016787">
    <property type="term" value="F:hydrolase activity"/>
    <property type="evidence" value="ECO:0007669"/>
    <property type="project" value="UniProtKB-KW"/>
</dbReference>
<dbReference type="EC" id="5.6.2.3" evidence="1"/>
<gene>
    <name evidence="3" type="primary">ANCCAN_15539</name>
    <name evidence="3" type="ORF">TNCT_380751</name>
</gene>
<name>A0A8X6FBD7_TRICU</name>
<comment type="caution">
    <text evidence="3">The sequence shown here is derived from an EMBL/GenBank/DDBJ whole genome shotgun (WGS) entry which is preliminary data.</text>
</comment>
<reference evidence="3" key="1">
    <citation type="submission" date="2020-07" db="EMBL/GenBank/DDBJ databases">
        <title>Multicomponent nature underlies the extraordinary mechanical properties of spider dragline silk.</title>
        <authorList>
            <person name="Kono N."/>
            <person name="Nakamura H."/>
            <person name="Mori M."/>
            <person name="Yoshida Y."/>
            <person name="Ohtoshi R."/>
            <person name="Malay A.D."/>
            <person name="Moran D.A.P."/>
            <person name="Tomita M."/>
            <person name="Numata K."/>
            <person name="Arakawa K."/>
        </authorList>
    </citation>
    <scope>NUCLEOTIDE SEQUENCE</scope>
</reference>
<dbReference type="GO" id="GO:0043139">
    <property type="term" value="F:5'-3' DNA helicase activity"/>
    <property type="evidence" value="ECO:0007669"/>
    <property type="project" value="UniProtKB-EC"/>
</dbReference>
<evidence type="ECO:0000256" key="1">
    <source>
        <dbReference type="RuleBase" id="RU363044"/>
    </source>
</evidence>
<keyword evidence="1 3" id="KW-0347">Helicase</keyword>
<dbReference type="GO" id="GO:0006281">
    <property type="term" value="P:DNA repair"/>
    <property type="evidence" value="ECO:0007669"/>
    <property type="project" value="UniProtKB-KW"/>
</dbReference>
<evidence type="ECO:0000259" key="2">
    <source>
        <dbReference type="Pfam" id="PF05970"/>
    </source>
</evidence>
<dbReference type="GO" id="GO:0006310">
    <property type="term" value="P:DNA recombination"/>
    <property type="evidence" value="ECO:0007669"/>
    <property type="project" value="UniProtKB-KW"/>
</dbReference>
<feature type="domain" description="DNA helicase Pif1-like DEAD-box helicase" evidence="2">
    <location>
        <begin position="2"/>
        <end position="79"/>
    </location>
</feature>
<keyword evidence="1" id="KW-0234">DNA repair</keyword>
<comment type="cofactor">
    <cofactor evidence="1">
        <name>Mg(2+)</name>
        <dbReference type="ChEBI" id="CHEBI:18420"/>
    </cofactor>
</comment>
<organism evidence="3 4">
    <name type="scientific">Trichonephila clavata</name>
    <name type="common">Joro spider</name>
    <name type="synonym">Nephila clavata</name>
    <dbReference type="NCBI Taxonomy" id="2740835"/>
    <lineage>
        <taxon>Eukaryota</taxon>
        <taxon>Metazoa</taxon>
        <taxon>Ecdysozoa</taxon>
        <taxon>Arthropoda</taxon>
        <taxon>Chelicerata</taxon>
        <taxon>Arachnida</taxon>
        <taxon>Araneae</taxon>
        <taxon>Araneomorphae</taxon>
        <taxon>Entelegynae</taxon>
        <taxon>Araneoidea</taxon>
        <taxon>Nephilidae</taxon>
        <taxon>Trichonephila</taxon>
    </lineage>
</organism>
<comment type="catalytic activity">
    <reaction evidence="1">
        <text>ATP + H2O = ADP + phosphate + H(+)</text>
        <dbReference type="Rhea" id="RHEA:13065"/>
        <dbReference type="ChEBI" id="CHEBI:15377"/>
        <dbReference type="ChEBI" id="CHEBI:15378"/>
        <dbReference type="ChEBI" id="CHEBI:30616"/>
        <dbReference type="ChEBI" id="CHEBI:43474"/>
        <dbReference type="ChEBI" id="CHEBI:456216"/>
        <dbReference type="EC" id="5.6.2.3"/>
    </reaction>
</comment>
<dbReference type="PANTHER" id="PTHR10492:SF57">
    <property type="entry name" value="ATP-DEPENDENT DNA HELICASE"/>
    <property type="match status" value="1"/>
</dbReference>
<comment type="similarity">
    <text evidence="1">Belongs to the helicase family.</text>
</comment>
<evidence type="ECO:0000313" key="3">
    <source>
        <dbReference type="EMBL" id="GFQ75517.1"/>
    </source>
</evidence>
<dbReference type="Proteomes" id="UP000887116">
    <property type="component" value="Unassembled WGS sequence"/>
</dbReference>
<keyword evidence="1" id="KW-0547">Nucleotide-binding</keyword>